<dbReference type="SUPFAM" id="SSF52540">
    <property type="entry name" value="P-loop containing nucleoside triphosphate hydrolases"/>
    <property type="match status" value="1"/>
</dbReference>
<dbReference type="RefSeq" id="WP_346109952.1">
    <property type="nucleotide sequence ID" value="NZ_BAAAMU010000052.1"/>
</dbReference>
<evidence type="ECO:0000313" key="3">
    <source>
        <dbReference type="Proteomes" id="UP001500064"/>
    </source>
</evidence>
<evidence type="ECO:0000313" key="2">
    <source>
        <dbReference type="EMBL" id="GAA1655224.1"/>
    </source>
</evidence>
<keyword evidence="3" id="KW-1185">Reference proteome</keyword>
<name>A0ABP4RJA4_9ACTN</name>
<dbReference type="Gene3D" id="3.40.50.300">
    <property type="entry name" value="P-loop containing nucleotide triphosphate hydrolases"/>
    <property type="match status" value="2"/>
</dbReference>
<accession>A0ABP4RJA4</accession>
<evidence type="ECO:0000256" key="1">
    <source>
        <dbReference type="SAM" id="MobiDB-lite"/>
    </source>
</evidence>
<comment type="caution">
    <text evidence="2">The sequence shown here is derived from an EMBL/GenBank/DDBJ whole genome shotgun (WGS) entry which is preliminary data.</text>
</comment>
<dbReference type="InterPro" id="IPR027417">
    <property type="entry name" value="P-loop_NTPase"/>
</dbReference>
<dbReference type="EMBL" id="BAAAMU010000052">
    <property type="protein sequence ID" value="GAA1655224.1"/>
    <property type="molecule type" value="Genomic_DNA"/>
</dbReference>
<dbReference type="Proteomes" id="UP001500064">
    <property type="component" value="Unassembled WGS sequence"/>
</dbReference>
<proteinExistence type="predicted"/>
<feature type="region of interest" description="Disordered" evidence="1">
    <location>
        <begin position="140"/>
        <end position="163"/>
    </location>
</feature>
<reference evidence="3" key="1">
    <citation type="journal article" date="2019" name="Int. J. Syst. Evol. Microbiol.">
        <title>The Global Catalogue of Microorganisms (GCM) 10K type strain sequencing project: providing services to taxonomists for standard genome sequencing and annotation.</title>
        <authorList>
            <consortium name="The Broad Institute Genomics Platform"/>
            <consortium name="The Broad Institute Genome Sequencing Center for Infectious Disease"/>
            <person name="Wu L."/>
            <person name="Ma J."/>
        </authorList>
    </citation>
    <scope>NUCLEOTIDE SEQUENCE [LARGE SCALE GENOMIC DNA]</scope>
    <source>
        <strain evidence="3">JCM 13929</strain>
    </source>
</reference>
<organism evidence="2 3">
    <name type="scientific">Nonomuraea maheshkhaliensis</name>
    <dbReference type="NCBI Taxonomy" id="419590"/>
    <lineage>
        <taxon>Bacteria</taxon>
        <taxon>Bacillati</taxon>
        <taxon>Actinomycetota</taxon>
        <taxon>Actinomycetes</taxon>
        <taxon>Streptosporangiales</taxon>
        <taxon>Streptosporangiaceae</taxon>
        <taxon>Nonomuraea</taxon>
    </lineage>
</organism>
<evidence type="ECO:0008006" key="4">
    <source>
        <dbReference type="Google" id="ProtNLM"/>
    </source>
</evidence>
<gene>
    <name evidence="2" type="ORF">GCM10009733_060830</name>
</gene>
<protein>
    <recommendedName>
        <fullName evidence="4">Thymidylate kinase</fullName>
    </recommendedName>
</protein>
<sequence>MTPDPSPTRTVTPTLTPAAGPVRVALLGVDGSGKSTCARLLAQRSSADGPHVVLSCLRPHENPGGPLHELSRHLDTLSSAADRLGSPDLKLAVLYLQMCTYGVAERFFTARPAAAIITERHPLIDTLVYLPLYRNAITTTIKPNPQAPTPNGTPARHDRSPTPDRAATLREQLTRLPAPAVQAALGWCRTLAPRHHGRVPRLDTLATELIALVDLPPAALMTELTTRYAVSPPDVAILLDLDPAEAARRVKARDRRPEPHERADLLPLIRAGYDEALRTFTSTRIHRIVVGHRPAHEVAAEIARTAGL</sequence>